<dbReference type="Gene3D" id="1.10.418.10">
    <property type="entry name" value="Calponin-like domain"/>
    <property type="match status" value="1"/>
</dbReference>
<dbReference type="EMBL" id="JAPFFF010000004">
    <property type="protein sequence ID" value="KAK8891828.1"/>
    <property type="molecule type" value="Genomic_DNA"/>
</dbReference>
<evidence type="ECO:0000313" key="4">
    <source>
        <dbReference type="Proteomes" id="UP001470230"/>
    </source>
</evidence>
<gene>
    <name evidence="3" type="ORF">M9Y10_029050</name>
</gene>
<feature type="region of interest" description="Disordered" evidence="2">
    <location>
        <begin position="148"/>
        <end position="272"/>
    </location>
</feature>
<proteinExistence type="predicted"/>
<feature type="region of interest" description="Disordered" evidence="2">
    <location>
        <begin position="405"/>
        <end position="429"/>
    </location>
</feature>
<name>A0ABR2KLX1_9EUKA</name>
<evidence type="ECO:0000256" key="1">
    <source>
        <dbReference type="SAM" id="Coils"/>
    </source>
</evidence>
<dbReference type="CDD" id="cd22211">
    <property type="entry name" value="HkD_SF"/>
    <property type="match status" value="1"/>
</dbReference>
<comment type="caution">
    <text evidence="3">The sequence shown here is derived from an EMBL/GenBank/DDBJ whole genome shotgun (WGS) entry which is preliminary data.</text>
</comment>
<organism evidence="3 4">
    <name type="scientific">Tritrichomonas musculus</name>
    <dbReference type="NCBI Taxonomy" id="1915356"/>
    <lineage>
        <taxon>Eukaryota</taxon>
        <taxon>Metamonada</taxon>
        <taxon>Parabasalia</taxon>
        <taxon>Tritrichomonadida</taxon>
        <taxon>Tritrichomonadidae</taxon>
        <taxon>Tritrichomonas</taxon>
    </lineage>
</organism>
<feature type="compositionally biased region" description="Low complexity" evidence="2">
    <location>
        <begin position="187"/>
        <end position="200"/>
    </location>
</feature>
<feature type="compositionally biased region" description="Basic and acidic residues" evidence="2">
    <location>
        <begin position="172"/>
        <end position="185"/>
    </location>
</feature>
<feature type="compositionally biased region" description="Polar residues" evidence="2">
    <location>
        <begin position="201"/>
        <end position="266"/>
    </location>
</feature>
<feature type="compositionally biased region" description="Pro residues" evidence="2">
    <location>
        <begin position="160"/>
        <end position="170"/>
    </location>
</feature>
<sequence length="603" mass="68470">MTSEGEALLDWMNTFPEVQPLNIANFADLRDGKGIALLWNTVHQNKINVEALGTPNGPADWLTCLKNLREVDKVMSPVLTEKGLREKVDITKISRQGNEEELVKFTSPLVIIAASSPLKREVITRIKSLSPQNRKVIQSIIQSFAQKKKEASAAKTPTASPTPTPKPPTPETKNDQSDQKLEPEAKNSQTNQTQSDQTNNEKTSPQAKNEIQQPQPSDSGNTASTPPETQQPNLSEPQQAQPSEKSEVPQNPQPQTKLESSPQPMKTENFEILVREAESQIEALKKEIESKDAQLVQLQEQANKKFKKADQSKAQYIDQTERMIADIIHENNENNEKLERLRKDDQAAQNELVAMKARIDVLQGLAQKTMADHQKKRELFDSTKKLEDTITENAYLEAQIQQLQEKQKKINGPEKPKSQSNSILDDENDILSPQQMDEEIEKLKEDITTSIMLAEKYGNATSEDITPAENENHETVPELATRITQMEIELAVINDAVKSGQSGIPPDLLKEQKELSKVIKKLMKRREELENDVKLRDQLRQDMRRVQQTMVEQREEVERELEKLTDDINARNIDLTNWLSFASSFDSWRKSPTFLTELRKKNL</sequence>
<evidence type="ECO:0000256" key="2">
    <source>
        <dbReference type="SAM" id="MobiDB-lite"/>
    </source>
</evidence>
<accession>A0ABR2KLX1</accession>
<evidence type="ECO:0000313" key="3">
    <source>
        <dbReference type="EMBL" id="KAK8891828.1"/>
    </source>
</evidence>
<keyword evidence="1" id="KW-0175">Coiled coil</keyword>
<reference evidence="3 4" key="1">
    <citation type="submission" date="2024-04" db="EMBL/GenBank/DDBJ databases">
        <title>Tritrichomonas musculus Genome.</title>
        <authorList>
            <person name="Alves-Ferreira E."/>
            <person name="Grigg M."/>
            <person name="Lorenzi H."/>
            <person name="Galac M."/>
        </authorList>
    </citation>
    <scope>NUCLEOTIDE SEQUENCE [LARGE SCALE GENOMIC DNA]</scope>
    <source>
        <strain evidence="3 4">EAF2021</strain>
    </source>
</reference>
<dbReference type="InterPro" id="IPR036872">
    <property type="entry name" value="CH_dom_sf"/>
</dbReference>
<keyword evidence="4" id="KW-1185">Reference proteome</keyword>
<feature type="coiled-coil region" evidence="1">
    <location>
        <begin position="512"/>
        <end position="574"/>
    </location>
</feature>
<evidence type="ECO:0008006" key="5">
    <source>
        <dbReference type="Google" id="ProtNLM"/>
    </source>
</evidence>
<dbReference type="Proteomes" id="UP001470230">
    <property type="component" value="Unassembled WGS sequence"/>
</dbReference>
<dbReference type="SUPFAM" id="SSF116907">
    <property type="entry name" value="Hook domain"/>
    <property type="match status" value="1"/>
</dbReference>
<protein>
    <recommendedName>
        <fullName evidence="5">Calponin-homology (CH) domain-containing protein</fullName>
    </recommendedName>
</protein>
<feature type="compositionally biased region" description="Basic and acidic residues" evidence="2">
    <location>
        <begin position="405"/>
        <end position="417"/>
    </location>
</feature>